<feature type="transmembrane region" description="Helical" evidence="1">
    <location>
        <begin position="576"/>
        <end position="599"/>
    </location>
</feature>
<dbReference type="PANTHER" id="PTHR24148">
    <property type="entry name" value="ANKYRIN REPEAT DOMAIN-CONTAINING PROTEIN 39 HOMOLOG-RELATED"/>
    <property type="match status" value="1"/>
</dbReference>
<dbReference type="InterPro" id="IPR052895">
    <property type="entry name" value="HetReg/Transcr_Mod"/>
</dbReference>
<accession>A0A6A5UW96</accession>
<organism evidence="3 4">
    <name type="scientific">Bimuria novae-zelandiae CBS 107.79</name>
    <dbReference type="NCBI Taxonomy" id="1447943"/>
    <lineage>
        <taxon>Eukaryota</taxon>
        <taxon>Fungi</taxon>
        <taxon>Dikarya</taxon>
        <taxon>Ascomycota</taxon>
        <taxon>Pezizomycotina</taxon>
        <taxon>Dothideomycetes</taxon>
        <taxon>Pleosporomycetidae</taxon>
        <taxon>Pleosporales</taxon>
        <taxon>Massarineae</taxon>
        <taxon>Didymosphaeriaceae</taxon>
        <taxon>Bimuria</taxon>
    </lineage>
</organism>
<dbReference type="Pfam" id="PF06985">
    <property type="entry name" value="HET"/>
    <property type="match status" value="1"/>
</dbReference>
<dbReference type="PANTHER" id="PTHR24148:SF64">
    <property type="entry name" value="HETEROKARYON INCOMPATIBILITY DOMAIN-CONTAINING PROTEIN"/>
    <property type="match status" value="1"/>
</dbReference>
<keyword evidence="1" id="KW-0812">Transmembrane</keyword>
<dbReference type="EMBL" id="ML976725">
    <property type="protein sequence ID" value="KAF1968062.1"/>
    <property type="molecule type" value="Genomic_DNA"/>
</dbReference>
<keyword evidence="4" id="KW-1185">Reference proteome</keyword>
<dbReference type="Proteomes" id="UP000800036">
    <property type="component" value="Unassembled WGS sequence"/>
</dbReference>
<sequence length="688" mass="77545">MESLYNPLPARQNPHIRLLTLLPAKSEADPIRCSITPFDLTTAPAFEGLSYCWGDVAQKKPIECNKRPFQVTNNLYSALQHLRYGDKERILWIDAICINQEDWDERSAQVVIMRDIYRRAERVLVWLGPSADGSELAYNTLRRMSEYWPEMVERWSKDRMSALKLGPYRKTLQRLCGSEGVAQSDDIETDERFQLQPREIAALRAVLERPWWMRVWVIQEVCVATAVTMICGHDTMSWDDLSSGYVVAMGAGGMMARIGMTTWSACCIGLYELKFAFDRMQQEMKNSAGTSADPPSLRGFFGTIDMRRMTRITDTFKASVPQDKIYGVVGLVDLHPHEEGLSIVPNYELSVVECYQNAALTSMLRSGSLRMLENVALVLPTQSRLEGLPSWVPDWSFDPSSSWASASWGPASPFAEHVAIGQISITLTQEELLFNACGENERCHPRVVGGSVLVLEGHVVDTVASSGQILHGQLKNDDEDKWRCFGEERTSRSLFQQLRLFVNTCLRVSVFVTALLSWEDLAFADLAHRTKTEKETFHEVIQAGDYIQGLDTSIQIYEKNWRLLNTWLRRLAFLQIFGRGVGTLTVYNLVLGFVSYLSFTRSRSKSHLVTLLHSMGGCRLARTTGGRLARIPQSARVGDSIALLRGGKYASVIRPKGRRWEMVGAAYVAGIMHGEAWQPGAVKEMEFI</sequence>
<keyword evidence="1" id="KW-1133">Transmembrane helix</keyword>
<dbReference type="InterPro" id="IPR010730">
    <property type="entry name" value="HET"/>
</dbReference>
<evidence type="ECO:0000313" key="3">
    <source>
        <dbReference type="EMBL" id="KAF1968062.1"/>
    </source>
</evidence>
<evidence type="ECO:0000313" key="4">
    <source>
        <dbReference type="Proteomes" id="UP000800036"/>
    </source>
</evidence>
<protein>
    <submittedName>
        <fullName evidence="3">HET-domain-containing protein</fullName>
    </submittedName>
</protein>
<evidence type="ECO:0000256" key="1">
    <source>
        <dbReference type="SAM" id="Phobius"/>
    </source>
</evidence>
<feature type="domain" description="Heterokaryon incompatibility" evidence="2">
    <location>
        <begin position="46"/>
        <end position="220"/>
    </location>
</feature>
<name>A0A6A5UW96_9PLEO</name>
<gene>
    <name evidence="3" type="ORF">BU23DRAFT_558903</name>
</gene>
<dbReference type="OrthoDB" id="5416609at2759"/>
<reference evidence="3" key="1">
    <citation type="journal article" date="2020" name="Stud. Mycol.">
        <title>101 Dothideomycetes genomes: a test case for predicting lifestyles and emergence of pathogens.</title>
        <authorList>
            <person name="Haridas S."/>
            <person name="Albert R."/>
            <person name="Binder M."/>
            <person name="Bloem J."/>
            <person name="Labutti K."/>
            <person name="Salamov A."/>
            <person name="Andreopoulos B."/>
            <person name="Baker S."/>
            <person name="Barry K."/>
            <person name="Bills G."/>
            <person name="Bluhm B."/>
            <person name="Cannon C."/>
            <person name="Castanera R."/>
            <person name="Culley D."/>
            <person name="Daum C."/>
            <person name="Ezra D."/>
            <person name="Gonzalez J."/>
            <person name="Henrissat B."/>
            <person name="Kuo A."/>
            <person name="Liang C."/>
            <person name="Lipzen A."/>
            <person name="Lutzoni F."/>
            <person name="Magnuson J."/>
            <person name="Mondo S."/>
            <person name="Nolan M."/>
            <person name="Ohm R."/>
            <person name="Pangilinan J."/>
            <person name="Park H.-J."/>
            <person name="Ramirez L."/>
            <person name="Alfaro M."/>
            <person name="Sun H."/>
            <person name="Tritt A."/>
            <person name="Yoshinaga Y."/>
            <person name="Zwiers L.-H."/>
            <person name="Turgeon B."/>
            <person name="Goodwin S."/>
            <person name="Spatafora J."/>
            <person name="Crous P."/>
            <person name="Grigoriev I."/>
        </authorList>
    </citation>
    <scope>NUCLEOTIDE SEQUENCE</scope>
    <source>
        <strain evidence="3">CBS 107.79</strain>
    </source>
</reference>
<proteinExistence type="predicted"/>
<evidence type="ECO:0000259" key="2">
    <source>
        <dbReference type="Pfam" id="PF06985"/>
    </source>
</evidence>
<keyword evidence="1" id="KW-0472">Membrane</keyword>
<dbReference type="AlphaFoldDB" id="A0A6A5UW96"/>